<dbReference type="SUPFAM" id="SSF56399">
    <property type="entry name" value="ADP-ribosylation"/>
    <property type="match status" value="1"/>
</dbReference>
<keyword evidence="2 10" id="KW-0328">Glycosyltransferase</keyword>
<dbReference type="PRINTS" id="PR00970">
    <property type="entry name" value="RIBTRNSFRASE"/>
</dbReference>
<dbReference type="PANTHER" id="PTHR10339:SF2">
    <property type="entry name" value="ECTO-ADP-RIBOSYLTRANSFERASE 5"/>
    <property type="match status" value="1"/>
</dbReference>
<name>A0A8C0QLH2_CHEAB</name>
<keyword evidence="7 10" id="KW-0520">NAD</keyword>
<evidence type="ECO:0000256" key="2">
    <source>
        <dbReference type="ARBA" id="ARBA00022676"/>
    </source>
</evidence>
<reference evidence="11" key="1">
    <citation type="submission" date="2025-08" db="UniProtKB">
        <authorList>
            <consortium name="Ensembl"/>
        </authorList>
    </citation>
    <scope>IDENTIFICATION</scope>
</reference>
<dbReference type="GO" id="GO:0044194">
    <property type="term" value="C:cytolytic granule"/>
    <property type="evidence" value="ECO:0007669"/>
    <property type="project" value="UniProtKB-ARBA"/>
</dbReference>
<evidence type="ECO:0000256" key="7">
    <source>
        <dbReference type="ARBA" id="ARBA00023027"/>
    </source>
</evidence>
<dbReference type="AlphaFoldDB" id="A0A8C0QLH2"/>
<evidence type="ECO:0000256" key="1">
    <source>
        <dbReference type="ARBA" id="ARBA00009558"/>
    </source>
</evidence>
<dbReference type="InterPro" id="IPR000768">
    <property type="entry name" value="ART"/>
</dbReference>
<dbReference type="Proteomes" id="UP000694404">
    <property type="component" value="Unplaced"/>
</dbReference>
<keyword evidence="8" id="KW-1015">Disulfide bond</keyword>
<keyword evidence="6 10" id="KW-0521">NADP</keyword>
<dbReference type="Gene3D" id="3.90.176.10">
    <property type="entry name" value="Toxin ADP-ribosyltransferase, Chain A, domain 1"/>
    <property type="match status" value="1"/>
</dbReference>
<evidence type="ECO:0000256" key="8">
    <source>
        <dbReference type="ARBA" id="ARBA00023157"/>
    </source>
</evidence>
<dbReference type="PANTHER" id="PTHR10339">
    <property type="entry name" value="ADP-RIBOSYLTRANSFERASE"/>
    <property type="match status" value="1"/>
</dbReference>
<evidence type="ECO:0000313" key="11">
    <source>
        <dbReference type="Ensembl" id="ENSCABP00000025016.1"/>
    </source>
</evidence>
<evidence type="ECO:0000256" key="6">
    <source>
        <dbReference type="ARBA" id="ARBA00022857"/>
    </source>
</evidence>
<proteinExistence type="inferred from homology"/>
<dbReference type="InterPro" id="IPR050999">
    <property type="entry name" value="ADP-ribosyltransferase_ARG"/>
</dbReference>
<dbReference type="PROSITE" id="PS51996">
    <property type="entry name" value="TR_MART"/>
    <property type="match status" value="1"/>
</dbReference>
<keyword evidence="12" id="KW-1185">Reference proteome</keyword>
<evidence type="ECO:0000256" key="5">
    <source>
        <dbReference type="ARBA" id="ARBA00022729"/>
    </source>
</evidence>
<organism evidence="11 12">
    <name type="scientific">Chelonoidis abingdonii</name>
    <name type="common">Abingdon island giant tortoise</name>
    <name type="synonym">Testudo abingdonii</name>
    <dbReference type="NCBI Taxonomy" id="106734"/>
    <lineage>
        <taxon>Eukaryota</taxon>
        <taxon>Metazoa</taxon>
        <taxon>Chordata</taxon>
        <taxon>Craniata</taxon>
        <taxon>Vertebrata</taxon>
        <taxon>Euteleostomi</taxon>
        <taxon>Archelosauria</taxon>
        <taxon>Testudinata</taxon>
        <taxon>Testudines</taxon>
        <taxon>Cryptodira</taxon>
        <taxon>Durocryptodira</taxon>
        <taxon>Testudinoidea</taxon>
        <taxon>Testudinidae</taxon>
        <taxon>Chelonoidis</taxon>
    </lineage>
</organism>
<dbReference type="GeneTree" id="ENSGT01030000234601"/>
<evidence type="ECO:0000256" key="10">
    <source>
        <dbReference type="RuleBase" id="RU361228"/>
    </source>
</evidence>
<dbReference type="GO" id="GO:0003950">
    <property type="term" value="F:NAD+ poly-ADP-ribosyltransferase activity"/>
    <property type="evidence" value="ECO:0007669"/>
    <property type="project" value="UniProtKB-ARBA"/>
</dbReference>
<reference evidence="11" key="2">
    <citation type="submission" date="2025-09" db="UniProtKB">
        <authorList>
            <consortium name="Ensembl"/>
        </authorList>
    </citation>
    <scope>IDENTIFICATION</scope>
</reference>
<evidence type="ECO:0000256" key="3">
    <source>
        <dbReference type="ARBA" id="ARBA00022679"/>
    </source>
</evidence>
<sequence length="284" mass="32090">VRRVYVTGSFSPASAPLSGLCFPTNEELSMMEDAFDDQYIGCAENMDRTADGKIESEMSQFSLLWENARKKWNSVKTTISPSLPSNFKDEYGIAIVAYTNSTILYNGKTFSTIFNDAVSGAKRSQAASTNNFEFPYFHYYLTRALQCLKGDCDEMNKITVFGRFASSSTNKKEAEKFGTVTVFIIHTCFGVNIQNMSYNPKQKEVLIPVNEIFNVTKREGNNIILQSTKQNCSHFNCSEYWAKQDKYLCGAICCGSIIKVKEKYLFARSRIRSSPHFVINCPVE</sequence>
<comment type="catalytic activity">
    <reaction evidence="9 10">
        <text>L-arginyl-[protein] + NAD(+) = N(omega)-(ADP-D-ribosyl)-L-arginyl-[protein] + nicotinamide + H(+)</text>
        <dbReference type="Rhea" id="RHEA:19149"/>
        <dbReference type="Rhea" id="RHEA-COMP:10532"/>
        <dbReference type="Rhea" id="RHEA-COMP:15087"/>
        <dbReference type="ChEBI" id="CHEBI:15378"/>
        <dbReference type="ChEBI" id="CHEBI:17154"/>
        <dbReference type="ChEBI" id="CHEBI:29965"/>
        <dbReference type="ChEBI" id="CHEBI:57540"/>
        <dbReference type="ChEBI" id="CHEBI:142554"/>
        <dbReference type="EC" id="2.4.2.31"/>
    </reaction>
</comment>
<accession>A0A8C0QLH2</accession>
<keyword evidence="5" id="KW-0732">Signal</keyword>
<dbReference type="Pfam" id="PF01129">
    <property type="entry name" value="ART"/>
    <property type="match status" value="1"/>
</dbReference>
<keyword evidence="3 10" id="KW-0808">Transferase</keyword>
<dbReference type="GO" id="GO:0016779">
    <property type="term" value="F:nucleotidyltransferase activity"/>
    <property type="evidence" value="ECO:0007669"/>
    <property type="project" value="UniProtKB-KW"/>
</dbReference>
<protein>
    <recommendedName>
        <fullName evidence="10">NAD(P)(+)--arginine ADP-ribosyltransferase</fullName>
        <ecNumber evidence="10">2.4.2.31</ecNumber>
    </recommendedName>
    <alternativeName>
        <fullName evidence="10">Mono(ADP-ribosyl)transferase</fullName>
    </alternativeName>
</protein>
<dbReference type="FunFam" id="3.90.176.10:FF:000001">
    <property type="entry name" value="NAD(P)(+)--arginine ADP-ribosyltransferase"/>
    <property type="match status" value="1"/>
</dbReference>
<dbReference type="EC" id="2.4.2.31" evidence="10"/>
<dbReference type="GO" id="GO:0106274">
    <property type="term" value="F:NAD+-protein-arginine ADP-ribosyltransferase activity"/>
    <property type="evidence" value="ECO:0007669"/>
    <property type="project" value="UniProtKB-EC"/>
</dbReference>
<evidence type="ECO:0000256" key="4">
    <source>
        <dbReference type="ARBA" id="ARBA00022695"/>
    </source>
</evidence>
<dbReference type="Ensembl" id="ENSCABT00000027413.1">
    <property type="protein sequence ID" value="ENSCABP00000025016.1"/>
    <property type="gene ID" value="ENSCABG00000018420.1"/>
</dbReference>
<evidence type="ECO:0000256" key="9">
    <source>
        <dbReference type="ARBA" id="ARBA00047597"/>
    </source>
</evidence>
<evidence type="ECO:0000313" key="12">
    <source>
        <dbReference type="Proteomes" id="UP000694404"/>
    </source>
</evidence>
<dbReference type="OMA" id="DKPEVYP"/>
<comment type="similarity">
    <text evidence="1 10">Belongs to the Arg-specific ADP-ribosyltransferase family.</text>
</comment>
<keyword evidence="4" id="KW-0548">Nucleotidyltransferase</keyword>